<name>A0A507CS43_9FUNG</name>
<dbReference type="AlphaFoldDB" id="A0A507CS43"/>
<dbReference type="Proteomes" id="UP000317494">
    <property type="component" value="Unassembled WGS sequence"/>
</dbReference>
<accession>A0A507CS43</accession>
<dbReference type="EMBL" id="QEAN01000250">
    <property type="protein sequence ID" value="TPX41966.1"/>
    <property type="molecule type" value="Genomic_DNA"/>
</dbReference>
<dbReference type="GO" id="GO:0003735">
    <property type="term" value="F:structural constituent of ribosome"/>
    <property type="evidence" value="ECO:0007669"/>
    <property type="project" value="TreeGrafter"/>
</dbReference>
<evidence type="ECO:0008006" key="3">
    <source>
        <dbReference type="Google" id="ProtNLM"/>
    </source>
</evidence>
<dbReference type="PANTHER" id="PTHR28271:SF1">
    <property type="entry name" value="LARGE RIBOSOMAL SUBUNIT PROTEIN ML60"/>
    <property type="match status" value="1"/>
</dbReference>
<dbReference type="STRING" id="286115.A0A507CS43"/>
<dbReference type="Pfam" id="PF09784">
    <property type="entry name" value="L31"/>
    <property type="match status" value="1"/>
</dbReference>
<sequence length="113" mass="13000">MMFGAFRGSLVALGGIVWKRRFRLTERQKYRHRLRLRAVDDVVDAIAESGVSIRALDLALKEPKESEMSAAQKYWVYSKRYKGSVKPAHWVPKWTKARFVRSPPGTVMHAPKS</sequence>
<proteinExistence type="predicted"/>
<dbReference type="PANTHER" id="PTHR28271">
    <property type="entry name" value="54S RIBOSOMAL PROTEIN L31, MITOCHONDRIAL"/>
    <property type="match status" value="1"/>
</dbReference>
<dbReference type="VEuPathDB" id="FungiDB:SeMB42_g05332"/>
<dbReference type="GO" id="GO:0005762">
    <property type="term" value="C:mitochondrial large ribosomal subunit"/>
    <property type="evidence" value="ECO:0007669"/>
    <property type="project" value="TreeGrafter"/>
</dbReference>
<gene>
    <name evidence="1" type="ORF">SeMB42_g05332</name>
</gene>
<protein>
    <recommendedName>
        <fullName evidence="3">54S ribosomal protein L31, mitochondrial</fullName>
    </recommendedName>
</protein>
<organism evidence="1 2">
    <name type="scientific">Synchytrium endobioticum</name>
    <dbReference type="NCBI Taxonomy" id="286115"/>
    <lineage>
        <taxon>Eukaryota</taxon>
        <taxon>Fungi</taxon>
        <taxon>Fungi incertae sedis</taxon>
        <taxon>Chytridiomycota</taxon>
        <taxon>Chytridiomycota incertae sedis</taxon>
        <taxon>Chytridiomycetes</taxon>
        <taxon>Synchytriales</taxon>
        <taxon>Synchytriaceae</taxon>
        <taxon>Synchytrium</taxon>
    </lineage>
</organism>
<reference evidence="1 2" key="1">
    <citation type="journal article" date="2019" name="Sci. Rep.">
        <title>Comparative genomics of chytrid fungi reveal insights into the obligate biotrophic and pathogenic lifestyle of Synchytrium endobioticum.</title>
        <authorList>
            <person name="van de Vossenberg B.T.L.H."/>
            <person name="Warris S."/>
            <person name="Nguyen H.D.T."/>
            <person name="van Gent-Pelzer M.P.E."/>
            <person name="Joly D.L."/>
            <person name="van de Geest H.C."/>
            <person name="Bonants P.J.M."/>
            <person name="Smith D.S."/>
            <person name="Levesque C.A."/>
            <person name="van der Lee T.A.J."/>
        </authorList>
    </citation>
    <scope>NUCLEOTIDE SEQUENCE [LARGE SCALE GENOMIC DNA]</scope>
    <source>
        <strain evidence="1 2">MB42</strain>
    </source>
</reference>
<dbReference type="InterPro" id="IPR016340">
    <property type="entry name" value="Ribosomal_mL60"/>
</dbReference>
<keyword evidence="2" id="KW-1185">Reference proteome</keyword>
<comment type="caution">
    <text evidence="1">The sequence shown here is derived from an EMBL/GenBank/DDBJ whole genome shotgun (WGS) entry which is preliminary data.</text>
</comment>
<evidence type="ECO:0000313" key="2">
    <source>
        <dbReference type="Proteomes" id="UP000317494"/>
    </source>
</evidence>
<evidence type="ECO:0000313" key="1">
    <source>
        <dbReference type="EMBL" id="TPX41966.1"/>
    </source>
</evidence>